<evidence type="ECO:0000313" key="2">
    <source>
        <dbReference type="EMBL" id="SHK16333.1"/>
    </source>
</evidence>
<keyword evidence="1" id="KW-0812">Transmembrane</keyword>
<dbReference type="AlphaFoldDB" id="A0A1M6Q8C0"/>
<feature type="transmembrane region" description="Helical" evidence="1">
    <location>
        <begin position="7"/>
        <end position="25"/>
    </location>
</feature>
<evidence type="ECO:0000256" key="1">
    <source>
        <dbReference type="SAM" id="Phobius"/>
    </source>
</evidence>
<protein>
    <submittedName>
        <fullName evidence="2">Uncharacterized protein</fullName>
    </submittedName>
</protein>
<dbReference type="RefSeq" id="WP_072990387.1">
    <property type="nucleotide sequence ID" value="NZ_FQZB01000014.1"/>
</dbReference>
<sequence length="169" mass="20046">MRKKVKFAIIFLIVASILIIVFYLIKYNKNNVTINDKKYDIENEAHFKDEDAYVDGIINSFFNIYSRLITYKDIDISYLSDVVIKDSNAFKVLSAKREEYLAQGGKYEFDNIIIENKSKNKNEYEYIIKYTERKYINENKKETKSKKAMIKIIYSENKQGIDDIKIENI</sequence>
<keyword evidence="1" id="KW-1133">Transmembrane helix</keyword>
<dbReference type="STRING" id="1121302.SAMN02745163_03315"/>
<reference evidence="2 3" key="1">
    <citation type="submission" date="2016-11" db="EMBL/GenBank/DDBJ databases">
        <authorList>
            <person name="Jaros S."/>
            <person name="Januszkiewicz K."/>
            <person name="Wedrychowicz H."/>
        </authorList>
    </citation>
    <scope>NUCLEOTIDE SEQUENCE [LARGE SCALE GENOMIC DNA]</scope>
    <source>
        <strain evidence="2 3">DSM 21758</strain>
    </source>
</reference>
<dbReference type="Proteomes" id="UP000184310">
    <property type="component" value="Unassembled WGS sequence"/>
</dbReference>
<evidence type="ECO:0000313" key="3">
    <source>
        <dbReference type="Proteomes" id="UP000184310"/>
    </source>
</evidence>
<keyword evidence="3" id="KW-1185">Reference proteome</keyword>
<accession>A0A1M6Q8C0</accession>
<gene>
    <name evidence="2" type="ORF">SAMN02745163_03315</name>
</gene>
<keyword evidence="1" id="KW-0472">Membrane</keyword>
<dbReference type="EMBL" id="FQZB01000014">
    <property type="protein sequence ID" value="SHK16333.1"/>
    <property type="molecule type" value="Genomic_DNA"/>
</dbReference>
<name>A0A1M6Q8C0_9CLOT</name>
<organism evidence="2 3">
    <name type="scientific">Clostridium cavendishii DSM 21758</name>
    <dbReference type="NCBI Taxonomy" id="1121302"/>
    <lineage>
        <taxon>Bacteria</taxon>
        <taxon>Bacillati</taxon>
        <taxon>Bacillota</taxon>
        <taxon>Clostridia</taxon>
        <taxon>Eubacteriales</taxon>
        <taxon>Clostridiaceae</taxon>
        <taxon>Clostridium</taxon>
    </lineage>
</organism>
<proteinExistence type="predicted"/>